<dbReference type="GO" id="GO:0016846">
    <property type="term" value="F:carbon-sulfur lyase activity"/>
    <property type="evidence" value="ECO:0007669"/>
    <property type="project" value="InterPro"/>
</dbReference>
<evidence type="ECO:0000256" key="4">
    <source>
        <dbReference type="ARBA" id="ARBA00023239"/>
    </source>
</evidence>
<dbReference type="GeneID" id="30014205"/>
<evidence type="ECO:0000259" key="5">
    <source>
        <dbReference type="PROSITE" id="PS51891"/>
    </source>
</evidence>
<keyword evidence="7" id="KW-1185">Reference proteome</keyword>
<keyword evidence="4" id="KW-0456">Lyase</keyword>
<dbReference type="InterPro" id="IPR011057">
    <property type="entry name" value="Mss4-like_sf"/>
</dbReference>
<dbReference type="OrthoDB" id="5422068at2759"/>
<evidence type="ECO:0000256" key="3">
    <source>
        <dbReference type="ARBA" id="ARBA00022833"/>
    </source>
</evidence>
<dbReference type="EMBL" id="LVYI01000010">
    <property type="protein sequence ID" value="OAP55885.1"/>
    <property type="molecule type" value="Genomic_DNA"/>
</dbReference>
<dbReference type="SUPFAM" id="SSF51316">
    <property type="entry name" value="Mss4-like"/>
    <property type="match status" value="2"/>
</dbReference>
<dbReference type="Proteomes" id="UP000078343">
    <property type="component" value="Unassembled WGS sequence"/>
</dbReference>
<evidence type="ECO:0000313" key="6">
    <source>
        <dbReference type="EMBL" id="OAP55885.1"/>
    </source>
</evidence>
<protein>
    <recommendedName>
        <fullName evidence="5">CENP-V/GFA domain-containing protein</fullName>
    </recommendedName>
</protein>
<feature type="domain" description="CENP-V/GFA" evidence="5">
    <location>
        <begin position="185"/>
        <end position="316"/>
    </location>
</feature>
<keyword evidence="2" id="KW-0479">Metal-binding</keyword>
<dbReference type="GO" id="GO:0046872">
    <property type="term" value="F:metal ion binding"/>
    <property type="evidence" value="ECO:0007669"/>
    <property type="project" value="UniProtKB-KW"/>
</dbReference>
<dbReference type="Pfam" id="PF04828">
    <property type="entry name" value="GFA"/>
    <property type="match status" value="2"/>
</dbReference>
<evidence type="ECO:0000313" key="7">
    <source>
        <dbReference type="Proteomes" id="UP000078343"/>
    </source>
</evidence>
<name>A0A178Z9Y3_9EURO</name>
<reference evidence="6 7" key="1">
    <citation type="submission" date="2016-04" db="EMBL/GenBank/DDBJ databases">
        <title>Draft genome of Fonsecaea erecta CBS 125763.</title>
        <authorList>
            <person name="Weiss V.A."/>
            <person name="Vicente V.A."/>
            <person name="Raittz R.T."/>
            <person name="Moreno L.F."/>
            <person name="De Souza E.M."/>
            <person name="Pedrosa F.O."/>
            <person name="Steffens M.B."/>
            <person name="Faoro H."/>
            <person name="Tadra-Sfeir M.Z."/>
            <person name="Najafzadeh M.J."/>
            <person name="Felipe M.S."/>
            <person name="Teixeira M."/>
            <person name="Sun J."/>
            <person name="Xi L."/>
            <person name="Gomes R."/>
            <person name="De Azevedo C.M."/>
            <person name="Salgado C.G."/>
            <person name="Da Silva M.B."/>
            <person name="Nascimento M.F."/>
            <person name="Queiroz-Telles F."/>
            <person name="Attili D.S."/>
            <person name="Gorbushina A."/>
        </authorList>
    </citation>
    <scope>NUCLEOTIDE SEQUENCE [LARGE SCALE GENOMIC DNA]</scope>
    <source>
        <strain evidence="6 7">CBS 125763</strain>
    </source>
</reference>
<evidence type="ECO:0000256" key="1">
    <source>
        <dbReference type="ARBA" id="ARBA00005495"/>
    </source>
</evidence>
<keyword evidence="3" id="KW-0862">Zinc</keyword>
<comment type="caution">
    <text evidence="6">The sequence shown here is derived from an EMBL/GenBank/DDBJ whole genome shotgun (WGS) entry which is preliminary data.</text>
</comment>
<sequence>MADVTVKIACHCQLTSFSVSIPPSALPLKSALCHCSSCRHATGQLFATWAVIPAVLPPGVLDATGDGKLVKYASSATCQRWFCRRCGASVINVDGGQGEEEWEVGTGVLYFDDQHQAGITGKLNRVQLWVEDVKGDGGAVGWINQGKLQGMDRHWRGRDSTMVNDDEVRDLMTRKADVRDDTERLVAQCHCQNVRFEISRPPSSDYNAGTGKFEAGLDACTSCRTVTGLEITCWATVPRSLIVVVGADSDLESLLANTVRLGHYKTSVDVSRYFCAKCGATVFYYKHGLKTIDIGLGLLVPTTEGAVRVESWLAWQKYPKCLGYEEDAVDTAFVRNLKEGIKHWKGS</sequence>
<dbReference type="Gene3D" id="3.90.1590.10">
    <property type="entry name" value="glutathione-dependent formaldehyde- activating enzyme (gfa)"/>
    <property type="match status" value="2"/>
</dbReference>
<feature type="domain" description="CENP-V/GFA" evidence="5">
    <location>
        <begin position="6"/>
        <end position="132"/>
    </location>
</feature>
<gene>
    <name evidence="6" type="ORF">AYL99_10037</name>
</gene>
<dbReference type="AlphaFoldDB" id="A0A178Z9Y3"/>
<organism evidence="6 7">
    <name type="scientific">Fonsecaea erecta</name>
    <dbReference type="NCBI Taxonomy" id="1367422"/>
    <lineage>
        <taxon>Eukaryota</taxon>
        <taxon>Fungi</taxon>
        <taxon>Dikarya</taxon>
        <taxon>Ascomycota</taxon>
        <taxon>Pezizomycotina</taxon>
        <taxon>Eurotiomycetes</taxon>
        <taxon>Chaetothyriomycetidae</taxon>
        <taxon>Chaetothyriales</taxon>
        <taxon>Herpotrichiellaceae</taxon>
        <taxon>Fonsecaea</taxon>
    </lineage>
</organism>
<dbReference type="PANTHER" id="PTHR33337:SF40">
    <property type="entry name" value="CENP-V_GFA DOMAIN-CONTAINING PROTEIN-RELATED"/>
    <property type="match status" value="1"/>
</dbReference>
<evidence type="ECO:0000256" key="2">
    <source>
        <dbReference type="ARBA" id="ARBA00022723"/>
    </source>
</evidence>
<dbReference type="PROSITE" id="PS51891">
    <property type="entry name" value="CENP_V_GFA"/>
    <property type="match status" value="2"/>
</dbReference>
<dbReference type="RefSeq" id="XP_018689252.1">
    <property type="nucleotide sequence ID" value="XM_018841543.1"/>
</dbReference>
<accession>A0A178Z9Y3</accession>
<dbReference type="InterPro" id="IPR006913">
    <property type="entry name" value="CENP-V/GFA"/>
</dbReference>
<proteinExistence type="inferred from homology"/>
<dbReference type="PANTHER" id="PTHR33337">
    <property type="entry name" value="GFA DOMAIN-CONTAINING PROTEIN"/>
    <property type="match status" value="1"/>
</dbReference>
<comment type="similarity">
    <text evidence="1">Belongs to the Gfa family.</text>
</comment>